<organism evidence="1 2">
    <name type="scientific">Pluralibacter gergoviae</name>
    <name type="common">Enterobacter gergoviae</name>
    <dbReference type="NCBI Taxonomy" id="61647"/>
    <lineage>
        <taxon>Bacteria</taxon>
        <taxon>Pseudomonadati</taxon>
        <taxon>Pseudomonadota</taxon>
        <taxon>Gammaproteobacteria</taxon>
        <taxon>Enterobacterales</taxon>
        <taxon>Enterobacteriaceae</taxon>
        <taxon>Pluralibacter</taxon>
    </lineage>
</organism>
<protein>
    <submittedName>
        <fullName evidence="1">Uncharacterized protein</fullName>
    </submittedName>
</protein>
<sequence>MWQQWQFFAVRDFIARMAALVAESSAFSGHMQAGAGQPGIKFGRFFLRRCVEQTFFSAIAKLLIY</sequence>
<gene>
    <name evidence="1" type="ORF">ABW06_06510</name>
</gene>
<evidence type="ECO:0000313" key="2">
    <source>
        <dbReference type="Proteomes" id="UP000036196"/>
    </source>
</evidence>
<proteinExistence type="predicted"/>
<keyword evidence="2" id="KW-1185">Reference proteome</keyword>
<accession>A0A0J5M0I3</accession>
<dbReference type="Proteomes" id="UP000036196">
    <property type="component" value="Unassembled WGS sequence"/>
</dbReference>
<dbReference type="PATRIC" id="fig|61647.15.peg.4371"/>
<dbReference type="EMBL" id="LDZF01000005">
    <property type="protein sequence ID" value="KMK15052.1"/>
    <property type="molecule type" value="Genomic_DNA"/>
</dbReference>
<reference evidence="1 2" key="1">
    <citation type="submission" date="2015-05" db="EMBL/GenBank/DDBJ databases">
        <title>Genome sequences of Pluralibacter gergoviae.</title>
        <authorList>
            <person name="Greninger A.L."/>
            <person name="Miller S."/>
        </authorList>
    </citation>
    <scope>NUCLEOTIDE SEQUENCE [LARGE SCALE GENOMIC DNA]</scope>
    <source>
        <strain evidence="1 2">JS81F13</strain>
    </source>
</reference>
<evidence type="ECO:0000313" key="1">
    <source>
        <dbReference type="EMBL" id="KMK15052.1"/>
    </source>
</evidence>
<dbReference type="AlphaFoldDB" id="A0A0J5M0I3"/>
<comment type="caution">
    <text evidence="1">The sequence shown here is derived from an EMBL/GenBank/DDBJ whole genome shotgun (WGS) entry which is preliminary data.</text>
</comment>
<name>A0A0J5M0I3_PLUGE</name>